<dbReference type="InterPro" id="IPR000014">
    <property type="entry name" value="PAS"/>
</dbReference>
<dbReference type="Proteomes" id="UP000275461">
    <property type="component" value="Unassembled WGS sequence"/>
</dbReference>
<dbReference type="Pfam" id="PF13185">
    <property type="entry name" value="GAF_2"/>
    <property type="match status" value="1"/>
</dbReference>
<dbReference type="Pfam" id="PF00563">
    <property type="entry name" value="EAL"/>
    <property type="match status" value="1"/>
</dbReference>
<feature type="transmembrane region" description="Helical" evidence="1">
    <location>
        <begin position="96"/>
        <end position="119"/>
    </location>
</feature>
<dbReference type="OrthoDB" id="7053140at2"/>
<evidence type="ECO:0000259" key="5">
    <source>
        <dbReference type="PROSITE" id="PS50887"/>
    </source>
</evidence>
<gene>
    <name evidence="6" type="ORF">DFR31_0971</name>
</gene>
<feature type="transmembrane region" description="Helical" evidence="1">
    <location>
        <begin position="12"/>
        <end position="30"/>
    </location>
</feature>
<dbReference type="SUPFAM" id="SSF55781">
    <property type="entry name" value="GAF domain-like"/>
    <property type="match status" value="1"/>
</dbReference>
<dbReference type="InterPro" id="IPR035919">
    <property type="entry name" value="EAL_sf"/>
</dbReference>
<dbReference type="RefSeq" id="WP_121441498.1">
    <property type="nucleotide sequence ID" value="NZ_RCDA01000001.1"/>
</dbReference>
<dbReference type="InterPro" id="IPR000700">
    <property type="entry name" value="PAS-assoc_C"/>
</dbReference>
<dbReference type="Gene3D" id="3.30.70.270">
    <property type="match status" value="1"/>
</dbReference>
<dbReference type="InterPro" id="IPR052155">
    <property type="entry name" value="Biofilm_reg_signaling"/>
</dbReference>
<dbReference type="PANTHER" id="PTHR44757:SF2">
    <property type="entry name" value="BIOFILM ARCHITECTURE MAINTENANCE PROTEIN MBAA"/>
    <property type="match status" value="1"/>
</dbReference>
<dbReference type="Gene3D" id="3.30.450.40">
    <property type="match status" value="1"/>
</dbReference>
<dbReference type="InterPro" id="IPR029787">
    <property type="entry name" value="Nucleotide_cyclase"/>
</dbReference>
<protein>
    <submittedName>
        <fullName evidence="6">PAS domain S-box-containing protein/diguanylate cyclase (GGDEF)-like protein</fullName>
    </submittedName>
</protein>
<dbReference type="Pfam" id="PF00990">
    <property type="entry name" value="GGDEF"/>
    <property type="match status" value="1"/>
</dbReference>
<feature type="transmembrane region" description="Helical" evidence="1">
    <location>
        <begin position="139"/>
        <end position="160"/>
    </location>
</feature>
<dbReference type="InterPro" id="IPR029016">
    <property type="entry name" value="GAF-like_dom_sf"/>
</dbReference>
<evidence type="ECO:0000313" key="6">
    <source>
        <dbReference type="EMBL" id="RLK51057.1"/>
    </source>
</evidence>
<feature type="domain" description="PAC" evidence="3">
    <location>
        <begin position="259"/>
        <end position="311"/>
    </location>
</feature>
<dbReference type="InterPro" id="IPR043128">
    <property type="entry name" value="Rev_trsase/Diguanyl_cyclase"/>
</dbReference>
<keyword evidence="7" id="KW-1185">Reference proteome</keyword>
<organism evidence="6 7">
    <name type="scientific">Alkalispirillum mobile</name>
    <dbReference type="NCBI Taxonomy" id="85925"/>
    <lineage>
        <taxon>Bacteria</taxon>
        <taxon>Pseudomonadati</taxon>
        <taxon>Pseudomonadota</taxon>
        <taxon>Gammaproteobacteria</taxon>
        <taxon>Chromatiales</taxon>
        <taxon>Ectothiorhodospiraceae</taxon>
        <taxon>Alkalispirillum</taxon>
    </lineage>
</organism>
<dbReference type="SMART" id="SM00065">
    <property type="entry name" value="GAF"/>
    <property type="match status" value="1"/>
</dbReference>
<keyword evidence="1" id="KW-0812">Transmembrane</keyword>
<dbReference type="Gene3D" id="3.20.20.450">
    <property type="entry name" value="EAL domain"/>
    <property type="match status" value="1"/>
</dbReference>
<dbReference type="InterPro" id="IPR001610">
    <property type="entry name" value="PAC"/>
</dbReference>
<dbReference type="InterPro" id="IPR003018">
    <property type="entry name" value="GAF"/>
</dbReference>
<dbReference type="InterPro" id="IPR013656">
    <property type="entry name" value="PAS_4"/>
</dbReference>
<dbReference type="SMART" id="SM00052">
    <property type="entry name" value="EAL"/>
    <property type="match status" value="1"/>
</dbReference>
<dbReference type="SMART" id="SM00086">
    <property type="entry name" value="PAC"/>
    <property type="match status" value="2"/>
</dbReference>
<accession>A0A498C7H7</accession>
<feature type="domain" description="PAS" evidence="2">
    <location>
        <begin position="490"/>
        <end position="547"/>
    </location>
</feature>
<evidence type="ECO:0000259" key="4">
    <source>
        <dbReference type="PROSITE" id="PS50883"/>
    </source>
</evidence>
<dbReference type="SUPFAM" id="SSF55785">
    <property type="entry name" value="PYP-like sensor domain (PAS domain)"/>
    <property type="match status" value="2"/>
</dbReference>
<dbReference type="InterPro" id="IPR035965">
    <property type="entry name" value="PAS-like_dom_sf"/>
</dbReference>
<sequence>MPQARSTSGHGPAITICIVYAVLGALWIFGSDRLLLAITEDAELVSRLQTAKGWFYVLMTTGLLYLVIRFTMSVARHQEQAQRASTDALAHPSAQTGYWIPVAILVGLGLALAAIALLYYQQAIAPGPDAGAPARQAAIWSLATGVLLLIGAGFGILIWWRSHLLAFEARSLQAELVSQADLAERQRAYEALAENSPDMIVRVDRQLRHLYVNRALEAFTGVSRDTFLGKTHAEIGFSGETVSRWEDEFRRVGETGEPSKLRFSFPDQHGRTRHFESLVIPEKNAEGHVEHILSISHDLTDHVKAQEEILRLRDLYAALSQANQSIIRIDDPYELFQRTCEIVVEYGRLDMAWIGLLDPASQIVSPVSRAGSEVAYLDEIEVSANPARAESHGPVGRAIRQGRASVFEDFLHHPDTRPWQEAAARYGFRAVAAFPLRRGGECIGALAVYSRHMHFFKSDIVQLMEEMASDISFALDNIQREEARQAAEAEMRLAEEVFEHSAESIIITDAAQRILRVNRAFTDRTGYTPDEVVGRRPHMLRSTRHPDHFYRHILSRLHRDGFWEGELWNRRRNGQVYPQWLTLSVVRDGEGAITHYIAVGLDLTETKHREERIRYLAQHDPVTGLPNRGLLADRVDQALHRASQDKHRLALLSLDLDRFKIINESLGHQTGDELLRVVGDRLNQAVGESGTVCRIGSDQYLVLLPQIERPSEAAQTATDLMTQVAQPFTLAGQEITLSSTVGIAVFPEDGRDREALLSHADAAMSMAKSNTPGGYQFFTADMTERAQRRLSIENRLHRALDQGEFQLHYQPLVGLDDGRITGVEALLRWHPPGGDPVPPAEFIPVAEETGLIIPLGRWVLQEACRQAQAWRDAGLPALPVSVNLSVVQLRRTDITVDVKEALAATGLPAADLHLEITESVFLDGEEHDAGIRTFEALQALGVRLVIDDFGTGYSNLGYLKKLPVAKLKIDKTFVRGLGQSANDAAINAAIINMARSLRLRVVAEGVETEAELNALKRLGCDEIQGYLYSHPLPADQAGAVLRDPPVLPGVASRPD</sequence>
<dbReference type="SUPFAM" id="SSF141868">
    <property type="entry name" value="EAL domain-like"/>
    <property type="match status" value="1"/>
</dbReference>
<dbReference type="Pfam" id="PF13426">
    <property type="entry name" value="PAS_9"/>
    <property type="match status" value="1"/>
</dbReference>
<evidence type="ECO:0000313" key="7">
    <source>
        <dbReference type="Proteomes" id="UP000275461"/>
    </source>
</evidence>
<dbReference type="SMART" id="SM00091">
    <property type="entry name" value="PAS"/>
    <property type="match status" value="2"/>
</dbReference>
<dbReference type="SUPFAM" id="SSF55073">
    <property type="entry name" value="Nucleotide cyclase"/>
    <property type="match status" value="1"/>
</dbReference>
<dbReference type="CDD" id="cd01949">
    <property type="entry name" value="GGDEF"/>
    <property type="match status" value="1"/>
</dbReference>
<dbReference type="PROSITE" id="PS50883">
    <property type="entry name" value="EAL"/>
    <property type="match status" value="1"/>
</dbReference>
<dbReference type="PROSITE" id="PS50112">
    <property type="entry name" value="PAS"/>
    <property type="match status" value="2"/>
</dbReference>
<dbReference type="NCBIfam" id="TIGR00254">
    <property type="entry name" value="GGDEF"/>
    <property type="match status" value="1"/>
</dbReference>
<dbReference type="NCBIfam" id="TIGR00229">
    <property type="entry name" value="sensory_box"/>
    <property type="match status" value="2"/>
</dbReference>
<dbReference type="PANTHER" id="PTHR44757">
    <property type="entry name" value="DIGUANYLATE CYCLASE DGCP"/>
    <property type="match status" value="1"/>
</dbReference>
<dbReference type="AlphaFoldDB" id="A0A498C7H7"/>
<keyword evidence="1" id="KW-0472">Membrane</keyword>
<feature type="domain" description="PAS" evidence="2">
    <location>
        <begin position="185"/>
        <end position="231"/>
    </location>
</feature>
<dbReference type="InterPro" id="IPR000160">
    <property type="entry name" value="GGDEF_dom"/>
</dbReference>
<keyword evidence="1" id="KW-1133">Transmembrane helix</keyword>
<feature type="transmembrane region" description="Helical" evidence="1">
    <location>
        <begin position="54"/>
        <end position="75"/>
    </location>
</feature>
<proteinExistence type="predicted"/>
<dbReference type="CDD" id="cd01948">
    <property type="entry name" value="EAL"/>
    <property type="match status" value="1"/>
</dbReference>
<dbReference type="PROSITE" id="PS50113">
    <property type="entry name" value="PAC"/>
    <property type="match status" value="2"/>
</dbReference>
<reference evidence="6 7" key="1">
    <citation type="submission" date="2018-10" db="EMBL/GenBank/DDBJ databases">
        <title>Genomic Encyclopedia of Type Strains, Phase IV (KMG-IV): sequencing the most valuable type-strain genomes for metagenomic binning, comparative biology and taxonomic classification.</title>
        <authorList>
            <person name="Goeker M."/>
        </authorList>
    </citation>
    <scope>NUCLEOTIDE SEQUENCE [LARGE SCALE GENOMIC DNA]</scope>
    <source>
        <strain evidence="6 7">DSM 12769</strain>
    </source>
</reference>
<dbReference type="PROSITE" id="PS50887">
    <property type="entry name" value="GGDEF"/>
    <property type="match status" value="1"/>
</dbReference>
<feature type="domain" description="EAL" evidence="4">
    <location>
        <begin position="789"/>
        <end position="1045"/>
    </location>
</feature>
<dbReference type="SMART" id="SM00267">
    <property type="entry name" value="GGDEF"/>
    <property type="match status" value="1"/>
</dbReference>
<evidence type="ECO:0000259" key="2">
    <source>
        <dbReference type="PROSITE" id="PS50112"/>
    </source>
</evidence>
<dbReference type="EMBL" id="RCDA01000001">
    <property type="protein sequence ID" value="RLK51057.1"/>
    <property type="molecule type" value="Genomic_DNA"/>
</dbReference>
<dbReference type="InterPro" id="IPR001633">
    <property type="entry name" value="EAL_dom"/>
</dbReference>
<dbReference type="Gene3D" id="3.30.450.20">
    <property type="entry name" value="PAS domain"/>
    <property type="match status" value="2"/>
</dbReference>
<dbReference type="Pfam" id="PF08448">
    <property type="entry name" value="PAS_4"/>
    <property type="match status" value="1"/>
</dbReference>
<dbReference type="CDD" id="cd00130">
    <property type="entry name" value="PAS"/>
    <property type="match status" value="2"/>
</dbReference>
<feature type="domain" description="GGDEF" evidence="5">
    <location>
        <begin position="647"/>
        <end position="782"/>
    </location>
</feature>
<name>A0A498C7H7_9GAMM</name>
<feature type="domain" description="PAC" evidence="3">
    <location>
        <begin position="563"/>
        <end position="615"/>
    </location>
</feature>
<evidence type="ECO:0000259" key="3">
    <source>
        <dbReference type="PROSITE" id="PS50113"/>
    </source>
</evidence>
<comment type="caution">
    <text evidence="6">The sequence shown here is derived from an EMBL/GenBank/DDBJ whole genome shotgun (WGS) entry which is preliminary data.</text>
</comment>
<evidence type="ECO:0000256" key="1">
    <source>
        <dbReference type="SAM" id="Phobius"/>
    </source>
</evidence>